<comment type="caution">
    <text evidence="3">The sequence shown here is derived from an EMBL/GenBank/DDBJ whole genome shotgun (WGS) entry which is preliminary data.</text>
</comment>
<dbReference type="Proteomes" id="UP000194318">
    <property type="component" value="Unassembled WGS sequence"/>
</dbReference>
<organism evidence="3 4">
    <name type="scientific">Streptomyces fradiae ATCC 10745 = DSM 40063</name>
    <dbReference type="NCBI Taxonomy" id="1319510"/>
    <lineage>
        <taxon>Bacteria</taxon>
        <taxon>Bacillati</taxon>
        <taxon>Actinomycetota</taxon>
        <taxon>Actinomycetes</taxon>
        <taxon>Kitasatosporales</taxon>
        <taxon>Streptomycetaceae</taxon>
        <taxon>Streptomyces</taxon>
    </lineage>
</organism>
<evidence type="ECO:0000313" key="5">
    <source>
        <dbReference type="Proteomes" id="UP000731519"/>
    </source>
</evidence>
<gene>
    <name evidence="3" type="ORF">BG846_00034</name>
    <name evidence="2" type="ORF">K701_05110</name>
</gene>
<evidence type="ECO:0000313" key="2">
    <source>
        <dbReference type="EMBL" id="KAF0651155.1"/>
    </source>
</evidence>
<accession>A0A1Y2P3Y8</accession>
<evidence type="ECO:0008006" key="6">
    <source>
        <dbReference type="Google" id="ProtNLM"/>
    </source>
</evidence>
<evidence type="ECO:0000313" key="3">
    <source>
        <dbReference type="EMBL" id="OSY54290.1"/>
    </source>
</evidence>
<dbReference type="EMBL" id="ASYR01000005">
    <property type="protein sequence ID" value="KAF0651155.1"/>
    <property type="molecule type" value="Genomic_DNA"/>
</dbReference>
<reference evidence="2 5" key="1">
    <citation type="submission" date="2013-05" db="EMBL/GenBank/DDBJ databases">
        <title>Genome Sequence of Streptomyces fradiae.</title>
        <authorList>
            <person name="Kirby R."/>
        </authorList>
    </citation>
    <scope>NUCLEOTIDE SEQUENCE [LARGE SCALE GENOMIC DNA]</scope>
    <source>
        <strain evidence="2 5">ATCC 10745</strain>
    </source>
</reference>
<protein>
    <recommendedName>
        <fullName evidence="6">Secreted protein</fullName>
    </recommendedName>
</protein>
<evidence type="ECO:0000256" key="1">
    <source>
        <dbReference type="SAM" id="MobiDB-lite"/>
    </source>
</evidence>
<reference evidence="3 4" key="2">
    <citation type="submission" date="2016-09" db="EMBL/GenBank/DDBJ databases">
        <title>Streptomyces fradiae DSM40063, a candidate organism with high potential of specific P450 cytochromes.</title>
        <authorList>
            <person name="Grumaz C."/>
            <person name="Vainshtein Y."/>
            <person name="Kirstahler P."/>
            <person name="Sohn K."/>
        </authorList>
    </citation>
    <scope>NUCLEOTIDE SEQUENCE [LARGE SCALE GENOMIC DNA]</scope>
    <source>
        <strain evidence="3 4">DSM 40063</strain>
    </source>
</reference>
<proteinExistence type="predicted"/>
<dbReference type="Proteomes" id="UP000731519">
    <property type="component" value="Unassembled WGS sequence"/>
</dbReference>
<sequence>MTTREPEPRSRARRLVGVVLPVVLALGTAGGGLVYVQRTADEADRTVPTSLWSRNLPKPGKDPAGDAAVRGRSSTPMSRLLLPVPEGYRLGPDIDGHGNDSEVGAKEATQRMKDLGRGLAGKDRRDFEKRVEKLGLGGLAHRSYLADSDELVLEVQVMRLKDRKYLRGFHELDRGLVEWMDLKKGPKIKGHPEAVCHMFPPYIDLDADGAEEESGLDGMRCTAYTGDTSVVIGAVATDPLDTSEVADFVKQQLDHIASPGEYV</sequence>
<dbReference type="EMBL" id="MIFZ01000005">
    <property type="protein sequence ID" value="OSY54290.1"/>
    <property type="molecule type" value="Genomic_DNA"/>
</dbReference>
<keyword evidence="5" id="KW-1185">Reference proteome</keyword>
<dbReference type="RefSeq" id="WP_031131368.1">
    <property type="nucleotide sequence ID" value="NZ_ASYR01000005.1"/>
</dbReference>
<name>A0A1Y2P3Y8_STRFR</name>
<evidence type="ECO:0000313" key="4">
    <source>
        <dbReference type="Proteomes" id="UP000194318"/>
    </source>
</evidence>
<dbReference type="GeneID" id="91404052"/>
<dbReference type="AlphaFoldDB" id="A0A1Y2P3Y8"/>
<feature type="region of interest" description="Disordered" evidence="1">
    <location>
        <begin position="46"/>
        <end position="75"/>
    </location>
</feature>